<dbReference type="OrthoDB" id="9806513at2"/>
<evidence type="ECO:0000256" key="4">
    <source>
        <dbReference type="ARBA" id="ARBA00023163"/>
    </source>
</evidence>
<comment type="caution">
    <text evidence="6">The sequence shown here is derived from an EMBL/GenBank/DDBJ whole genome shotgun (WGS) entry which is preliminary data.</text>
</comment>
<name>A0A0R2IKV6_9LACO</name>
<dbReference type="EMBL" id="JQBR01000011">
    <property type="protein sequence ID" value="KRN65246.1"/>
    <property type="molecule type" value="Genomic_DNA"/>
</dbReference>
<keyword evidence="3" id="KW-0238">DNA-binding</keyword>
<evidence type="ECO:0000259" key="5">
    <source>
        <dbReference type="PROSITE" id="PS50937"/>
    </source>
</evidence>
<evidence type="ECO:0000313" key="6">
    <source>
        <dbReference type="EMBL" id="KRN65246.1"/>
    </source>
</evidence>
<feature type="domain" description="HTH merR-type" evidence="5">
    <location>
        <begin position="23"/>
        <end position="93"/>
    </location>
</feature>
<dbReference type="AlphaFoldDB" id="A0A0R2IKV6"/>
<organism evidence="6 7">
    <name type="scientific">Pediococcus cellicola</name>
    <dbReference type="NCBI Taxonomy" id="319652"/>
    <lineage>
        <taxon>Bacteria</taxon>
        <taxon>Bacillati</taxon>
        <taxon>Bacillota</taxon>
        <taxon>Bacilli</taxon>
        <taxon>Lactobacillales</taxon>
        <taxon>Lactobacillaceae</taxon>
        <taxon>Pediococcus</taxon>
    </lineage>
</organism>
<evidence type="ECO:0000256" key="1">
    <source>
        <dbReference type="ARBA" id="ARBA00022491"/>
    </source>
</evidence>
<dbReference type="InterPro" id="IPR000551">
    <property type="entry name" value="MerR-type_HTH_dom"/>
</dbReference>
<dbReference type="STRING" id="319652.IV80_GL000455"/>
<evidence type="ECO:0000256" key="3">
    <source>
        <dbReference type="ARBA" id="ARBA00023125"/>
    </source>
</evidence>
<accession>A0A0R2IKV6</accession>
<dbReference type="SMART" id="SM00422">
    <property type="entry name" value="HTH_MERR"/>
    <property type="match status" value="1"/>
</dbReference>
<proteinExistence type="predicted"/>
<dbReference type="GO" id="GO:0003677">
    <property type="term" value="F:DNA binding"/>
    <property type="evidence" value="ECO:0007669"/>
    <property type="project" value="UniProtKB-KW"/>
</dbReference>
<evidence type="ECO:0000256" key="2">
    <source>
        <dbReference type="ARBA" id="ARBA00023015"/>
    </source>
</evidence>
<dbReference type="CDD" id="cd01105">
    <property type="entry name" value="HTH_GlnR-like"/>
    <property type="match status" value="1"/>
</dbReference>
<keyword evidence="7" id="KW-1185">Reference proteome</keyword>
<dbReference type="Proteomes" id="UP000051568">
    <property type="component" value="Unassembled WGS sequence"/>
</dbReference>
<dbReference type="InterPro" id="IPR047057">
    <property type="entry name" value="MerR_fam"/>
</dbReference>
<keyword evidence="4" id="KW-0804">Transcription</keyword>
<keyword evidence="2" id="KW-0805">Transcription regulation</keyword>
<dbReference type="SUPFAM" id="SSF46955">
    <property type="entry name" value="Putative DNA-binding domain"/>
    <property type="match status" value="1"/>
</dbReference>
<dbReference type="Pfam" id="PF13411">
    <property type="entry name" value="MerR_1"/>
    <property type="match status" value="1"/>
</dbReference>
<dbReference type="RefSeq" id="WP_057752444.1">
    <property type="nucleotide sequence ID" value="NZ_JBHSKU010000012.1"/>
</dbReference>
<dbReference type="PATRIC" id="fig|319652.3.peg.459"/>
<dbReference type="Gene3D" id="1.10.1660.10">
    <property type="match status" value="1"/>
</dbReference>
<evidence type="ECO:0000313" key="7">
    <source>
        <dbReference type="Proteomes" id="UP000051568"/>
    </source>
</evidence>
<gene>
    <name evidence="6" type="ORF">IV80_GL000455</name>
</gene>
<protein>
    <submittedName>
        <fullName evidence="6">Regulatory protein MerR</fullName>
    </submittedName>
</protein>
<dbReference type="PANTHER" id="PTHR30204:SF69">
    <property type="entry name" value="MERR-FAMILY TRANSCRIPTIONAL REGULATOR"/>
    <property type="match status" value="1"/>
</dbReference>
<reference evidence="6 7" key="1">
    <citation type="journal article" date="2015" name="Genome Announc.">
        <title>Expanding the biotechnology potential of lactobacilli through comparative genomics of 213 strains and associated genera.</title>
        <authorList>
            <person name="Sun Z."/>
            <person name="Harris H.M."/>
            <person name="McCann A."/>
            <person name="Guo C."/>
            <person name="Argimon S."/>
            <person name="Zhang W."/>
            <person name="Yang X."/>
            <person name="Jeffery I.B."/>
            <person name="Cooney J.C."/>
            <person name="Kagawa T.F."/>
            <person name="Liu W."/>
            <person name="Song Y."/>
            <person name="Salvetti E."/>
            <person name="Wrobel A."/>
            <person name="Rasinkangas P."/>
            <person name="Parkhill J."/>
            <person name="Rea M.C."/>
            <person name="O'Sullivan O."/>
            <person name="Ritari J."/>
            <person name="Douillard F.P."/>
            <person name="Paul Ross R."/>
            <person name="Yang R."/>
            <person name="Briner A.E."/>
            <person name="Felis G.E."/>
            <person name="de Vos W.M."/>
            <person name="Barrangou R."/>
            <person name="Klaenhammer T.R."/>
            <person name="Caufield P.W."/>
            <person name="Cui Y."/>
            <person name="Zhang H."/>
            <person name="O'Toole P.W."/>
        </authorList>
    </citation>
    <scope>NUCLEOTIDE SEQUENCE [LARGE SCALE GENOMIC DNA]</scope>
    <source>
        <strain evidence="6 7">DSM 17757</strain>
    </source>
</reference>
<keyword evidence="1" id="KW-0678">Repressor</keyword>
<dbReference type="PROSITE" id="PS50937">
    <property type="entry name" value="HTH_MERR_2"/>
    <property type="match status" value="1"/>
</dbReference>
<sequence length="155" mass="17800">MKINMNSDFIQRVKTIMKTHDFLLGIGDIASATRVSQRQLRYWEKKGYIHPAKTSEERRHRKYSYRTLMKVAMIQSYVDSGYTLSVAVKKASQHEEMSNALKHLVGDRLRDFNILDDGYELDFGAVKGISEDKSLVAVMRDGQPTELVLRSNVES</sequence>
<dbReference type="InterPro" id="IPR009061">
    <property type="entry name" value="DNA-bd_dom_put_sf"/>
</dbReference>
<dbReference type="GO" id="GO:0003700">
    <property type="term" value="F:DNA-binding transcription factor activity"/>
    <property type="evidence" value="ECO:0007669"/>
    <property type="project" value="InterPro"/>
</dbReference>
<dbReference type="PANTHER" id="PTHR30204">
    <property type="entry name" value="REDOX-CYCLING DRUG-SENSING TRANSCRIPTIONAL ACTIVATOR SOXR"/>
    <property type="match status" value="1"/>
</dbReference>